<protein>
    <submittedName>
        <fullName evidence="2">Uncharacterized protein</fullName>
    </submittedName>
</protein>
<name>A0A3P6EGU8_BRAOL</name>
<feature type="region of interest" description="Disordered" evidence="1">
    <location>
        <begin position="89"/>
        <end position="116"/>
    </location>
</feature>
<sequence length="128" mass="14730">MMACGLSKSIGFSSSLKKQQEGIVTILGGISSNTSSAPSLRRTFSADLFSKNWLSDNESSPMKRISSSETKRKDQDLGSIFGLRFKKSRIRRRRRSSRPNPMYGVRSYRTRRRRSRATTRFLRRTFIL</sequence>
<dbReference type="AlphaFoldDB" id="A0A3P6EGU8"/>
<feature type="compositionally biased region" description="Polar residues" evidence="1">
    <location>
        <begin position="55"/>
        <end position="68"/>
    </location>
</feature>
<reference evidence="2" key="1">
    <citation type="submission" date="2018-11" db="EMBL/GenBank/DDBJ databases">
        <authorList>
            <consortium name="Genoscope - CEA"/>
            <person name="William W."/>
        </authorList>
    </citation>
    <scope>NUCLEOTIDE SEQUENCE</scope>
</reference>
<evidence type="ECO:0000313" key="2">
    <source>
        <dbReference type="EMBL" id="VDD33235.1"/>
    </source>
</evidence>
<evidence type="ECO:0000256" key="1">
    <source>
        <dbReference type="SAM" id="MobiDB-lite"/>
    </source>
</evidence>
<gene>
    <name evidence="2" type="ORF">BOLC9T58558H</name>
</gene>
<organism evidence="2">
    <name type="scientific">Brassica oleracea</name>
    <name type="common">Wild cabbage</name>
    <dbReference type="NCBI Taxonomy" id="3712"/>
    <lineage>
        <taxon>Eukaryota</taxon>
        <taxon>Viridiplantae</taxon>
        <taxon>Streptophyta</taxon>
        <taxon>Embryophyta</taxon>
        <taxon>Tracheophyta</taxon>
        <taxon>Spermatophyta</taxon>
        <taxon>Magnoliopsida</taxon>
        <taxon>eudicotyledons</taxon>
        <taxon>Gunneridae</taxon>
        <taxon>Pentapetalae</taxon>
        <taxon>rosids</taxon>
        <taxon>malvids</taxon>
        <taxon>Brassicales</taxon>
        <taxon>Brassicaceae</taxon>
        <taxon>Brassiceae</taxon>
        <taxon>Brassica</taxon>
    </lineage>
</organism>
<feature type="region of interest" description="Disordered" evidence="1">
    <location>
        <begin position="55"/>
        <end position="74"/>
    </location>
</feature>
<proteinExistence type="predicted"/>
<dbReference type="EMBL" id="LR031875">
    <property type="protein sequence ID" value="VDD33235.1"/>
    <property type="molecule type" value="Genomic_DNA"/>
</dbReference>
<accession>A0A3P6EGU8</accession>